<keyword evidence="1" id="KW-0808">Transferase</keyword>
<comment type="caution">
    <text evidence="2">The sequence shown here is derived from an EMBL/GenBank/DDBJ whole genome shotgun (WGS) entry which is preliminary data.</text>
</comment>
<dbReference type="Gene3D" id="3.40.50.2000">
    <property type="entry name" value="Glycogen Phosphorylase B"/>
    <property type="match status" value="1"/>
</dbReference>
<evidence type="ECO:0000313" key="2">
    <source>
        <dbReference type="EMBL" id="PPZ90546.1"/>
    </source>
</evidence>
<organism evidence="2 3">
    <name type="scientific">Cloacibacterium normanense</name>
    <dbReference type="NCBI Taxonomy" id="237258"/>
    <lineage>
        <taxon>Bacteria</taxon>
        <taxon>Pseudomonadati</taxon>
        <taxon>Bacteroidota</taxon>
        <taxon>Flavobacteriia</taxon>
        <taxon>Flavobacteriales</taxon>
        <taxon>Weeksellaceae</taxon>
    </lineage>
</organism>
<dbReference type="PANTHER" id="PTHR46401">
    <property type="entry name" value="GLYCOSYLTRANSFERASE WBBK-RELATED"/>
    <property type="match status" value="1"/>
</dbReference>
<protein>
    <recommendedName>
        <fullName evidence="4">Glycosyl transferases group 1 family protein</fullName>
    </recommendedName>
</protein>
<dbReference type="Proteomes" id="UP000238565">
    <property type="component" value="Unassembled WGS sequence"/>
</dbReference>
<evidence type="ECO:0000313" key="3">
    <source>
        <dbReference type="Proteomes" id="UP000238565"/>
    </source>
</evidence>
<evidence type="ECO:0008006" key="4">
    <source>
        <dbReference type="Google" id="ProtNLM"/>
    </source>
</evidence>
<name>A0A2S7I1T9_9FLAO</name>
<dbReference type="PANTHER" id="PTHR46401:SF2">
    <property type="entry name" value="GLYCOSYLTRANSFERASE WBBK-RELATED"/>
    <property type="match status" value="1"/>
</dbReference>
<dbReference type="RefSeq" id="WP_104794455.1">
    <property type="nucleotide sequence ID" value="NZ_PTPZ01000010.1"/>
</dbReference>
<evidence type="ECO:0000256" key="1">
    <source>
        <dbReference type="ARBA" id="ARBA00022679"/>
    </source>
</evidence>
<dbReference type="GO" id="GO:0016757">
    <property type="term" value="F:glycosyltransferase activity"/>
    <property type="evidence" value="ECO:0007669"/>
    <property type="project" value="TreeGrafter"/>
</dbReference>
<accession>A0A2S7I1T9</accession>
<dbReference type="AlphaFoldDB" id="A0A2S7I1T9"/>
<sequence>MRKVIIIHKNTIEKEPPTQMVIQHLRDLGVEVTLITLGLNEFWKDRFRKINVNYIELNLGSFVDLEKRSLFVKLKTWYKYRKAVLAHLWNKENTNALIWFVDADSLAPLLFSSLPNKLSYVMHILEMYDHSKLYRYVINKYVKKAKRLIVCEEIRAAIFNVWFQPKKIPLVLPNKPYSLEENSLALNFLKNHQPELYHQIVNLKRKVILYQGLVSPERDLSFILKAVNKLGEEYVPVIMGRDYGMIEKYKKLCPSLIHISFIPSPQHLYITSLANIGILMYDPISLNQIFCAPNKIFEYSGYGIPMIGNNIPGLKIPFEKYNCGRIFDNGNIDELCQNILEINENHEQFSKNAIRLYNSVDNKAFLKSVLEELDYS</sequence>
<dbReference type="EMBL" id="PTPZ01000010">
    <property type="protein sequence ID" value="PPZ90546.1"/>
    <property type="molecule type" value="Genomic_DNA"/>
</dbReference>
<gene>
    <name evidence="2" type="ORF">C3729_12480</name>
</gene>
<dbReference type="SUPFAM" id="SSF53756">
    <property type="entry name" value="UDP-Glycosyltransferase/glycogen phosphorylase"/>
    <property type="match status" value="1"/>
</dbReference>
<proteinExistence type="predicted"/>
<dbReference type="GO" id="GO:0009103">
    <property type="term" value="P:lipopolysaccharide biosynthetic process"/>
    <property type="evidence" value="ECO:0007669"/>
    <property type="project" value="TreeGrafter"/>
</dbReference>
<reference evidence="2 3" key="1">
    <citation type="submission" date="2018-02" db="EMBL/GenBank/DDBJ databases">
        <title>Draft genome sequence of bacterial isolates from marine environment.</title>
        <authorList>
            <person name="Singh S.K."/>
            <person name="Hill R."/>
            <person name="Major S."/>
            <person name="Cai H."/>
            <person name="Li Y."/>
        </authorList>
    </citation>
    <scope>NUCLEOTIDE SEQUENCE [LARGE SCALE GENOMIC DNA]</scope>
    <source>
        <strain evidence="2 3">IMET F</strain>
    </source>
</reference>